<dbReference type="Proteomes" id="UP000655868">
    <property type="component" value="Unassembled WGS sequence"/>
</dbReference>
<evidence type="ECO:0000313" key="5">
    <source>
        <dbReference type="EMBL" id="MBJ8337911.1"/>
    </source>
</evidence>
<feature type="domain" description="HTH tetR-type" evidence="4">
    <location>
        <begin position="21"/>
        <end position="81"/>
    </location>
</feature>
<dbReference type="PANTHER" id="PTHR30055:SF223">
    <property type="entry name" value="HTH-TYPE TRANSCRIPTIONAL REGULATOR UIDR"/>
    <property type="match status" value="1"/>
</dbReference>
<keyword evidence="1 2" id="KW-0238">DNA-binding</keyword>
<dbReference type="PROSITE" id="PS50977">
    <property type="entry name" value="HTH_TETR_2"/>
    <property type="match status" value="1"/>
</dbReference>
<dbReference type="GO" id="GO:0003700">
    <property type="term" value="F:DNA-binding transcription factor activity"/>
    <property type="evidence" value="ECO:0007669"/>
    <property type="project" value="TreeGrafter"/>
</dbReference>
<dbReference type="AlphaFoldDB" id="A0A934NMF9"/>
<protein>
    <submittedName>
        <fullName evidence="5">TetR/AcrR family transcriptional regulator</fullName>
    </submittedName>
</protein>
<dbReference type="SUPFAM" id="SSF46689">
    <property type="entry name" value="Homeodomain-like"/>
    <property type="match status" value="1"/>
</dbReference>
<keyword evidence="6" id="KW-1185">Reference proteome</keyword>
<name>A0A934NMF9_9NOCA</name>
<evidence type="ECO:0000313" key="6">
    <source>
        <dbReference type="Proteomes" id="UP000655868"/>
    </source>
</evidence>
<feature type="DNA-binding region" description="H-T-H motif" evidence="2">
    <location>
        <begin position="44"/>
        <end position="63"/>
    </location>
</feature>
<dbReference type="PANTHER" id="PTHR30055">
    <property type="entry name" value="HTH-TYPE TRANSCRIPTIONAL REGULATOR RUTR"/>
    <property type="match status" value="1"/>
</dbReference>
<evidence type="ECO:0000256" key="2">
    <source>
        <dbReference type="PROSITE-ProRule" id="PRU00335"/>
    </source>
</evidence>
<accession>A0A934NMF9</accession>
<reference evidence="5" key="1">
    <citation type="submission" date="2020-12" db="EMBL/GenBank/DDBJ databases">
        <title>Antrihabitans popcorni sp. nov. and Antrihabitans auranticaus sp. nov., isolated from a larva cave.</title>
        <authorList>
            <person name="Lee S.D."/>
            <person name="Kim I.S."/>
        </authorList>
    </citation>
    <scope>NUCLEOTIDE SEQUENCE</scope>
    <source>
        <strain evidence="5">YC3-6</strain>
    </source>
</reference>
<gene>
    <name evidence="5" type="ORF">JGU71_03335</name>
</gene>
<dbReference type="GO" id="GO:0000976">
    <property type="term" value="F:transcription cis-regulatory region binding"/>
    <property type="evidence" value="ECO:0007669"/>
    <property type="project" value="TreeGrafter"/>
</dbReference>
<dbReference type="RefSeq" id="WP_199701921.1">
    <property type="nucleotide sequence ID" value="NZ_JAEMNV010000001.1"/>
</dbReference>
<feature type="region of interest" description="Disordered" evidence="3">
    <location>
        <begin position="1"/>
        <end position="20"/>
    </location>
</feature>
<proteinExistence type="predicted"/>
<evidence type="ECO:0000256" key="3">
    <source>
        <dbReference type="SAM" id="MobiDB-lite"/>
    </source>
</evidence>
<dbReference type="Pfam" id="PF00440">
    <property type="entry name" value="TetR_N"/>
    <property type="match status" value="1"/>
</dbReference>
<dbReference type="InterPro" id="IPR009057">
    <property type="entry name" value="Homeodomain-like_sf"/>
</dbReference>
<organism evidence="5 6">
    <name type="scientific">Antrihabitans stalagmiti</name>
    <dbReference type="NCBI Taxonomy" id="2799499"/>
    <lineage>
        <taxon>Bacteria</taxon>
        <taxon>Bacillati</taxon>
        <taxon>Actinomycetota</taxon>
        <taxon>Actinomycetes</taxon>
        <taxon>Mycobacteriales</taxon>
        <taxon>Nocardiaceae</taxon>
        <taxon>Antrihabitans</taxon>
    </lineage>
</organism>
<evidence type="ECO:0000256" key="1">
    <source>
        <dbReference type="ARBA" id="ARBA00023125"/>
    </source>
</evidence>
<dbReference type="InterPro" id="IPR050109">
    <property type="entry name" value="HTH-type_TetR-like_transc_reg"/>
</dbReference>
<dbReference type="EMBL" id="JAEMNV010000001">
    <property type="protein sequence ID" value="MBJ8337911.1"/>
    <property type="molecule type" value="Genomic_DNA"/>
</dbReference>
<evidence type="ECO:0000259" key="4">
    <source>
        <dbReference type="PROSITE" id="PS50977"/>
    </source>
</evidence>
<dbReference type="Gene3D" id="1.10.357.10">
    <property type="entry name" value="Tetracycline Repressor, domain 2"/>
    <property type="match status" value="1"/>
</dbReference>
<sequence length="223" mass="24395">MDVKVSGARRGRPPQTAEEAERVRAHIVAATGEVFTRVGSHGSSVALIIEQAQIARPTFYRYFANAEEPLHVLLSESDDALIDRATFAIESAENEVAMAISVIDAYLDWARAHGPMLRPLFGELYDAASPVSQHREVAIDTISRLVTKKIVELGRPLPDPLDLDALLNSCAYLVYRVSSTDNSDPATVERARSTMIRIAIATLGQPDDLLRALSVPGVFRTEN</sequence>
<comment type="caution">
    <text evidence="5">The sequence shown here is derived from an EMBL/GenBank/DDBJ whole genome shotgun (WGS) entry which is preliminary data.</text>
</comment>
<dbReference type="InterPro" id="IPR001647">
    <property type="entry name" value="HTH_TetR"/>
</dbReference>